<name>A0AAV3SQB9_9EURY</name>
<keyword evidence="2" id="KW-0812">Transmembrane</keyword>
<evidence type="ECO:0000256" key="1">
    <source>
        <dbReference type="SAM" id="MobiDB-lite"/>
    </source>
</evidence>
<feature type="region of interest" description="Disordered" evidence="1">
    <location>
        <begin position="1"/>
        <end position="33"/>
    </location>
</feature>
<keyword evidence="2" id="KW-0472">Membrane</keyword>
<feature type="transmembrane region" description="Helical" evidence="2">
    <location>
        <begin position="97"/>
        <end position="124"/>
    </location>
</feature>
<evidence type="ECO:0000313" key="3">
    <source>
        <dbReference type="EMBL" id="GAA0537611.1"/>
    </source>
</evidence>
<dbReference type="Proteomes" id="UP001501425">
    <property type="component" value="Unassembled WGS sequence"/>
</dbReference>
<sequence length="158" mass="16091">MSERAEAPAMPSETPTTGETRSGGGAPPAADESSRWQRVGNYVSFAALCALAAMEFLGANPRPWGLAAGWAAATAVGLGPIAWLARDRLSPDRYETLTYVAFGAAVLAISAGLGAALAFGVPYYPYGPGFLAGVAFGTAVVVVAERAVVPDRLCSAGI</sequence>
<proteinExistence type="predicted"/>
<evidence type="ECO:0000313" key="4">
    <source>
        <dbReference type="Proteomes" id="UP001501425"/>
    </source>
</evidence>
<keyword evidence="2" id="KW-1133">Transmembrane helix</keyword>
<comment type="caution">
    <text evidence="3">The sequence shown here is derived from an EMBL/GenBank/DDBJ whole genome shotgun (WGS) entry which is preliminary data.</text>
</comment>
<feature type="transmembrane region" description="Helical" evidence="2">
    <location>
        <begin position="39"/>
        <end position="58"/>
    </location>
</feature>
<gene>
    <name evidence="3" type="ORF">GCM10008994_10990</name>
</gene>
<reference evidence="3" key="2">
    <citation type="submission" date="2023-12" db="EMBL/GenBank/DDBJ databases">
        <authorList>
            <person name="Sun Q."/>
            <person name="Inoue M."/>
        </authorList>
    </citation>
    <scope>NUCLEOTIDE SEQUENCE</scope>
    <source>
        <strain evidence="3">JCM 14265</strain>
    </source>
</reference>
<protein>
    <submittedName>
        <fullName evidence="3">Uncharacterized protein</fullName>
    </submittedName>
</protein>
<organism evidence="3 4">
    <name type="scientific">Halorubrum ejinorense</name>
    <dbReference type="NCBI Taxonomy" id="425309"/>
    <lineage>
        <taxon>Archaea</taxon>
        <taxon>Methanobacteriati</taxon>
        <taxon>Methanobacteriota</taxon>
        <taxon>Stenosarchaea group</taxon>
        <taxon>Halobacteria</taxon>
        <taxon>Halobacteriales</taxon>
        <taxon>Haloferacaceae</taxon>
        <taxon>Halorubrum</taxon>
    </lineage>
</organism>
<feature type="transmembrane region" description="Helical" evidence="2">
    <location>
        <begin position="130"/>
        <end position="149"/>
    </location>
</feature>
<accession>A0AAV3SQB9</accession>
<feature type="transmembrane region" description="Helical" evidence="2">
    <location>
        <begin position="64"/>
        <end position="85"/>
    </location>
</feature>
<dbReference type="AlphaFoldDB" id="A0AAV3SQB9"/>
<dbReference type="EMBL" id="BAAADQ010000003">
    <property type="protein sequence ID" value="GAA0537611.1"/>
    <property type="molecule type" value="Genomic_DNA"/>
</dbReference>
<evidence type="ECO:0000256" key="2">
    <source>
        <dbReference type="SAM" id="Phobius"/>
    </source>
</evidence>
<reference evidence="3" key="1">
    <citation type="journal article" date="2014" name="Int. J. Syst. Evol. Microbiol.">
        <title>Complete genome sequence of Corynebacterium casei LMG S-19264T (=DSM 44701T), isolated from a smear-ripened cheese.</title>
        <authorList>
            <consortium name="US DOE Joint Genome Institute (JGI-PGF)"/>
            <person name="Walter F."/>
            <person name="Albersmeier A."/>
            <person name="Kalinowski J."/>
            <person name="Ruckert C."/>
        </authorList>
    </citation>
    <scope>NUCLEOTIDE SEQUENCE</scope>
    <source>
        <strain evidence="3">JCM 14265</strain>
    </source>
</reference>